<proteinExistence type="predicted"/>
<organism evidence="3 4">
    <name type="scientific">Parelaphostrongylus tenuis</name>
    <name type="common">Meningeal worm</name>
    <dbReference type="NCBI Taxonomy" id="148309"/>
    <lineage>
        <taxon>Eukaryota</taxon>
        <taxon>Metazoa</taxon>
        <taxon>Ecdysozoa</taxon>
        <taxon>Nematoda</taxon>
        <taxon>Chromadorea</taxon>
        <taxon>Rhabditida</taxon>
        <taxon>Rhabditina</taxon>
        <taxon>Rhabditomorpha</taxon>
        <taxon>Strongyloidea</taxon>
        <taxon>Metastrongylidae</taxon>
        <taxon>Parelaphostrongylus</taxon>
    </lineage>
</organism>
<feature type="compositionally biased region" description="Polar residues" evidence="1">
    <location>
        <begin position="148"/>
        <end position="157"/>
    </location>
</feature>
<feature type="domain" description="Zasp-like motif" evidence="2">
    <location>
        <begin position="82"/>
        <end position="107"/>
    </location>
</feature>
<evidence type="ECO:0000256" key="1">
    <source>
        <dbReference type="SAM" id="MobiDB-lite"/>
    </source>
</evidence>
<comment type="caution">
    <text evidence="3">The sequence shown here is derived from an EMBL/GenBank/DDBJ whole genome shotgun (WGS) entry which is preliminary data.</text>
</comment>
<dbReference type="AlphaFoldDB" id="A0AAD5M0K5"/>
<dbReference type="Proteomes" id="UP001196413">
    <property type="component" value="Unassembled WGS sequence"/>
</dbReference>
<sequence length="167" mass="18175">MNNMAISDNAPSAAQNYSYNNGVTTTAYKPSSGGIPLNQTAFIQTSQHSPLQYSSAVSPRGTRVYYHSPSDRTRRSLSPHASVQHLQYNSPMNLYSTEAAAEQYSMQTGRPIELPPSATSQTPAYLTSEVKKLIEEQEHGRGHRVASPSAQSSSFKRISQAVGEPVN</sequence>
<dbReference type="EMBL" id="JAHQIW010000586">
    <property type="protein sequence ID" value="KAJ1348965.1"/>
    <property type="molecule type" value="Genomic_DNA"/>
</dbReference>
<dbReference type="InterPro" id="IPR031847">
    <property type="entry name" value="PDLI1-4/Zasp-like_mid"/>
</dbReference>
<evidence type="ECO:0000259" key="2">
    <source>
        <dbReference type="SMART" id="SM00735"/>
    </source>
</evidence>
<protein>
    <recommendedName>
        <fullName evidence="2">Zasp-like motif domain-containing protein</fullName>
    </recommendedName>
</protein>
<accession>A0AAD5M0K5</accession>
<keyword evidence="4" id="KW-1185">Reference proteome</keyword>
<gene>
    <name evidence="3" type="ORF">KIN20_004375</name>
</gene>
<reference evidence="3" key="1">
    <citation type="submission" date="2021-06" db="EMBL/GenBank/DDBJ databases">
        <title>Parelaphostrongylus tenuis whole genome reference sequence.</title>
        <authorList>
            <person name="Garwood T.J."/>
            <person name="Larsen P.A."/>
            <person name="Fountain-Jones N.M."/>
            <person name="Garbe J.R."/>
            <person name="Macchietto M.G."/>
            <person name="Kania S.A."/>
            <person name="Gerhold R.W."/>
            <person name="Richards J.E."/>
            <person name="Wolf T.M."/>
        </authorList>
    </citation>
    <scope>NUCLEOTIDE SEQUENCE</scope>
    <source>
        <strain evidence="3">MNPRO001-30</strain>
        <tissue evidence="3">Meninges</tissue>
    </source>
</reference>
<dbReference type="SMART" id="SM00735">
    <property type="entry name" value="ZM"/>
    <property type="match status" value="1"/>
</dbReference>
<feature type="region of interest" description="Disordered" evidence="1">
    <location>
        <begin position="134"/>
        <end position="167"/>
    </location>
</feature>
<dbReference type="Pfam" id="PF15936">
    <property type="entry name" value="DUF4749"/>
    <property type="match status" value="1"/>
</dbReference>
<evidence type="ECO:0000313" key="3">
    <source>
        <dbReference type="EMBL" id="KAJ1348965.1"/>
    </source>
</evidence>
<name>A0AAD5M0K5_PARTN</name>
<dbReference type="InterPro" id="IPR006643">
    <property type="entry name" value="Zasp-like_motif"/>
</dbReference>
<evidence type="ECO:0000313" key="4">
    <source>
        <dbReference type="Proteomes" id="UP001196413"/>
    </source>
</evidence>